<dbReference type="Gene3D" id="3.90.950.20">
    <property type="entry name" value="CinA-like"/>
    <property type="match status" value="1"/>
</dbReference>
<dbReference type="Pfam" id="PF00994">
    <property type="entry name" value="MoCF_biosynth"/>
    <property type="match status" value="1"/>
</dbReference>
<name>A0A1I7NJG6_9BACT</name>
<reference evidence="4" key="1">
    <citation type="submission" date="2016-10" db="EMBL/GenBank/DDBJ databases">
        <authorList>
            <person name="Varghese N."/>
            <person name="Submissions S."/>
        </authorList>
    </citation>
    <scope>NUCLEOTIDE SEQUENCE [LARGE SCALE GENOMIC DNA]</scope>
    <source>
        <strain evidence="4">DSM 14807</strain>
    </source>
</reference>
<dbReference type="AlphaFoldDB" id="A0A1I7NJG6"/>
<dbReference type="HAMAP" id="MF_00226_B">
    <property type="entry name" value="CinA_B"/>
    <property type="match status" value="1"/>
</dbReference>
<evidence type="ECO:0000256" key="1">
    <source>
        <dbReference type="HAMAP-Rule" id="MF_00226"/>
    </source>
</evidence>
<organism evidence="3 4">
    <name type="scientific">Thermoflavifilum thermophilum</name>
    <dbReference type="NCBI Taxonomy" id="1393122"/>
    <lineage>
        <taxon>Bacteria</taxon>
        <taxon>Pseudomonadati</taxon>
        <taxon>Bacteroidota</taxon>
        <taxon>Chitinophagia</taxon>
        <taxon>Chitinophagales</taxon>
        <taxon>Chitinophagaceae</taxon>
        <taxon>Thermoflavifilum</taxon>
    </lineage>
</organism>
<dbReference type="RefSeq" id="WP_092460272.1">
    <property type="nucleotide sequence ID" value="NZ_FPCJ01000001.1"/>
</dbReference>
<dbReference type="InterPro" id="IPR036425">
    <property type="entry name" value="MoaB/Mog-like_dom_sf"/>
</dbReference>
<dbReference type="Gene3D" id="3.40.980.10">
    <property type="entry name" value="MoaB/Mog-like domain"/>
    <property type="match status" value="1"/>
</dbReference>
<dbReference type="OrthoDB" id="9801454at2"/>
<dbReference type="InterPro" id="IPR008135">
    <property type="entry name" value="Competence-induced_CinA"/>
</dbReference>
<dbReference type="InterPro" id="IPR008136">
    <property type="entry name" value="CinA_C"/>
</dbReference>
<accession>A0A1I7NJG6</accession>
<protein>
    <recommendedName>
        <fullName evidence="1">CinA-like protein</fullName>
    </recommendedName>
</protein>
<comment type="similarity">
    <text evidence="1">Belongs to the CinA family.</text>
</comment>
<gene>
    <name evidence="3" type="ORF">SAMN05660895_2069</name>
</gene>
<dbReference type="PANTHER" id="PTHR13939:SF0">
    <property type="entry name" value="NMN AMIDOHYDROLASE-LIKE PROTEIN YFAY"/>
    <property type="match status" value="1"/>
</dbReference>
<proteinExistence type="inferred from homology"/>
<dbReference type="SUPFAM" id="SSF53218">
    <property type="entry name" value="Molybdenum cofactor biosynthesis proteins"/>
    <property type="match status" value="1"/>
</dbReference>
<evidence type="ECO:0000259" key="2">
    <source>
        <dbReference type="SMART" id="SM00852"/>
    </source>
</evidence>
<dbReference type="InterPro" id="IPR036653">
    <property type="entry name" value="CinA-like_C"/>
</dbReference>
<evidence type="ECO:0000313" key="4">
    <source>
        <dbReference type="Proteomes" id="UP000199537"/>
    </source>
</evidence>
<dbReference type="STRING" id="1393122.SAMN05660895_2069"/>
<dbReference type="SMART" id="SM00852">
    <property type="entry name" value="MoCF_biosynth"/>
    <property type="match status" value="1"/>
</dbReference>
<feature type="domain" description="MoaB/Mog" evidence="2">
    <location>
        <begin position="7"/>
        <end position="174"/>
    </location>
</feature>
<dbReference type="SUPFAM" id="SSF142433">
    <property type="entry name" value="CinA-like"/>
    <property type="match status" value="1"/>
</dbReference>
<dbReference type="CDD" id="cd00885">
    <property type="entry name" value="cinA"/>
    <property type="match status" value="1"/>
</dbReference>
<dbReference type="InterPro" id="IPR050101">
    <property type="entry name" value="CinA"/>
</dbReference>
<dbReference type="InterPro" id="IPR001453">
    <property type="entry name" value="MoaB/Mog_dom"/>
</dbReference>
<dbReference type="PANTHER" id="PTHR13939">
    <property type="entry name" value="NICOTINAMIDE-NUCLEOTIDE AMIDOHYDROLASE PNCC"/>
    <property type="match status" value="1"/>
</dbReference>
<keyword evidence="4" id="KW-1185">Reference proteome</keyword>
<dbReference type="NCBIfam" id="TIGR00200">
    <property type="entry name" value="cinA_nterm"/>
    <property type="match status" value="1"/>
</dbReference>
<dbReference type="Pfam" id="PF02464">
    <property type="entry name" value="CinA"/>
    <property type="match status" value="1"/>
</dbReference>
<dbReference type="PIRSF" id="PIRSF006728">
    <property type="entry name" value="CinA"/>
    <property type="match status" value="1"/>
</dbReference>
<dbReference type="EMBL" id="FPCJ01000001">
    <property type="protein sequence ID" value="SFV34706.1"/>
    <property type="molecule type" value="Genomic_DNA"/>
</dbReference>
<evidence type="ECO:0000313" key="3">
    <source>
        <dbReference type="EMBL" id="SFV34706.1"/>
    </source>
</evidence>
<sequence>MSFPQAIILTIGDELLLGETLDTNSAWIATKLHETGFKVLRRISVGDDRQAILQALQEESARTDLLIMTGGLGPTSDDMTKTVLCDFFHTRLVLHEPTLQHITSWLQQRGTPLLERNRAQALVPEGCTVLPNPRGTAPGLWFENMQHTWIALPGVPHEMKGLMEEEVLPRLKQKWPALQAIQHRYVLMYGQGESQVAERLVGFEASLPKNIRLAYLPGNGLLKLRLSTVDGLALQLLEDYHQQLITLLSDIVVGTENLPYELLIAQKLLAKKATLALAESCTGGYLAHLFTSHPGSSAYFTGSLVCYNPEVKIQWLNVPAEWIQQPGVVSEPVARAMAESIREKLHTDYALAITGWLGPDGGTPEAPVGTVWIAASHQSQTLTRRHQLRGDRQRNLILSATHALHLLDELIRQTS</sequence>
<dbReference type="Proteomes" id="UP000199537">
    <property type="component" value="Unassembled WGS sequence"/>
</dbReference>
<dbReference type="NCBIfam" id="TIGR00199">
    <property type="entry name" value="PncC_domain"/>
    <property type="match status" value="1"/>
</dbReference>